<feature type="transmembrane region" description="Helical" evidence="9">
    <location>
        <begin position="183"/>
        <end position="200"/>
    </location>
</feature>
<evidence type="ECO:0000256" key="5">
    <source>
        <dbReference type="ARBA" id="ARBA00022989"/>
    </source>
</evidence>
<accession>A0A9P4GH95</accession>
<name>A0A9P4GH95_9PLEO</name>
<evidence type="ECO:0000256" key="9">
    <source>
        <dbReference type="SAM" id="Phobius"/>
    </source>
</evidence>
<feature type="compositionally biased region" description="Polar residues" evidence="8">
    <location>
        <begin position="9"/>
        <end position="26"/>
    </location>
</feature>
<feature type="transmembrane region" description="Helical" evidence="9">
    <location>
        <begin position="468"/>
        <end position="495"/>
    </location>
</feature>
<feature type="transmembrane region" description="Helical" evidence="9">
    <location>
        <begin position="58"/>
        <end position="78"/>
    </location>
</feature>
<dbReference type="GO" id="GO:0015343">
    <property type="term" value="F:siderophore-iron transmembrane transporter activity"/>
    <property type="evidence" value="ECO:0007669"/>
    <property type="project" value="TreeGrafter"/>
</dbReference>
<feature type="transmembrane region" description="Helical" evidence="9">
    <location>
        <begin position="551"/>
        <end position="570"/>
    </location>
</feature>
<keyword evidence="5 9" id="KW-1133">Transmembrane helix</keyword>
<evidence type="ECO:0000256" key="1">
    <source>
        <dbReference type="ARBA" id="ARBA00004127"/>
    </source>
</evidence>
<keyword evidence="7 9" id="KW-0472">Membrane</keyword>
<evidence type="ECO:0000256" key="4">
    <source>
        <dbReference type="ARBA" id="ARBA00022692"/>
    </source>
</evidence>
<evidence type="ECO:0000256" key="8">
    <source>
        <dbReference type="SAM" id="MobiDB-lite"/>
    </source>
</evidence>
<feature type="transmembrane region" description="Helical" evidence="9">
    <location>
        <begin position="260"/>
        <end position="292"/>
    </location>
</feature>
<feature type="transmembrane region" description="Helical" evidence="9">
    <location>
        <begin position="124"/>
        <end position="143"/>
    </location>
</feature>
<dbReference type="PANTHER" id="PTHR23501:SF92">
    <property type="entry name" value="GLUTATHIONE EXCHANGER 1-RELATED"/>
    <property type="match status" value="1"/>
</dbReference>
<dbReference type="PANTHER" id="PTHR23501">
    <property type="entry name" value="MAJOR FACILITATOR SUPERFAMILY"/>
    <property type="match status" value="1"/>
</dbReference>
<comment type="caution">
    <text evidence="10">The sequence shown here is derived from an EMBL/GenBank/DDBJ whole genome shotgun (WGS) entry which is preliminary data.</text>
</comment>
<feature type="transmembrane region" description="Helical" evidence="9">
    <location>
        <begin position="304"/>
        <end position="321"/>
    </location>
</feature>
<dbReference type="Gene3D" id="1.20.1250.20">
    <property type="entry name" value="MFS general substrate transporter like domains"/>
    <property type="match status" value="2"/>
</dbReference>
<keyword evidence="11" id="KW-1185">Reference proteome</keyword>
<feature type="transmembrane region" description="Helical" evidence="9">
    <location>
        <begin position="149"/>
        <end position="171"/>
    </location>
</feature>
<comment type="subcellular location">
    <subcellularLocation>
        <location evidence="1">Endomembrane system</location>
        <topology evidence="1">Multi-pass membrane protein</topology>
    </subcellularLocation>
</comment>
<evidence type="ECO:0000256" key="2">
    <source>
        <dbReference type="ARBA" id="ARBA00008335"/>
    </source>
</evidence>
<feature type="transmembrane region" description="Helical" evidence="9">
    <location>
        <begin position="408"/>
        <end position="426"/>
    </location>
</feature>
<feature type="transmembrane region" description="Helical" evidence="9">
    <location>
        <begin position="438"/>
        <end position="456"/>
    </location>
</feature>
<keyword evidence="6" id="KW-0406">Ion transport</keyword>
<dbReference type="FunFam" id="1.20.1250.20:FF:000197">
    <property type="entry name" value="Siderophore iron transporter 1"/>
    <property type="match status" value="1"/>
</dbReference>
<dbReference type="RefSeq" id="XP_040787777.1">
    <property type="nucleotide sequence ID" value="XM_040938317.1"/>
</dbReference>
<evidence type="ECO:0000256" key="3">
    <source>
        <dbReference type="ARBA" id="ARBA00022448"/>
    </source>
</evidence>
<feature type="transmembrane region" description="Helical" evidence="9">
    <location>
        <begin position="341"/>
        <end position="363"/>
    </location>
</feature>
<keyword evidence="4 9" id="KW-0812">Transmembrane</keyword>
<proteinExistence type="inferred from homology"/>
<dbReference type="GO" id="GO:0005774">
    <property type="term" value="C:vacuolar membrane"/>
    <property type="evidence" value="ECO:0007669"/>
    <property type="project" value="TreeGrafter"/>
</dbReference>
<evidence type="ECO:0000313" key="10">
    <source>
        <dbReference type="EMBL" id="KAF1845214.1"/>
    </source>
</evidence>
<dbReference type="OrthoDB" id="2241241at2759"/>
<feature type="transmembrane region" description="Helical" evidence="9">
    <location>
        <begin position="383"/>
        <end position="401"/>
    </location>
</feature>
<dbReference type="EMBL" id="ML976616">
    <property type="protein sequence ID" value="KAF1845214.1"/>
    <property type="molecule type" value="Genomic_DNA"/>
</dbReference>
<evidence type="ECO:0000256" key="6">
    <source>
        <dbReference type="ARBA" id="ARBA00023065"/>
    </source>
</evidence>
<evidence type="ECO:0000313" key="11">
    <source>
        <dbReference type="Proteomes" id="UP000800039"/>
    </source>
</evidence>
<organism evidence="10 11">
    <name type="scientific">Cucurbitaria berberidis CBS 394.84</name>
    <dbReference type="NCBI Taxonomy" id="1168544"/>
    <lineage>
        <taxon>Eukaryota</taxon>
        <taxon>Fungi</taxon>
        <taxon>Dikarya</taxon>
        <taxon>Ascomycota</taxon>
        <taxon>Pezizomycotina</taxon>
        <taxon>Dothideomycetes</taxon>
        <taxon>Pleosporomycetidae</taxon>
        <taxon>Pleosporales</taxon>
        <taxon>Pleosporineae</taxon>
        <taxon>Cucurbitariaceae</taxon>
        <taxon>Cucurbitaria</taxon>
    </lineage>
</organism>
<feature type="transmembrane region" description="Helical" evidence="9">
    <location>
        <begin position="212"/>
        <end position="239"/>
    </location>
</feature>
<comment type="similarity">
    <text evidence="2">Belongs to the major facilitator superfamily.</text>
</comment>
<sequence>MVEADRSNVSRAGSHTNSYSGTNPSLNDVDFTENASRGVRRMEVITAEFTTPDRWQDLWRIFISIFLVAYVYGLDNLLRPVYQPYATSGLGNHSTLATINILRSVIGAATQPTAAKIADVFGRLELLVVSVLFYITGTIIDATCHNIQGFLAGAVIHQIGLTSIILLLEIIIADITTLKSRLAYSYIPTLPFLINTWVSGKISKAVLSITDWRWAIGMWGILIAVASILLITSLVIPYVRAHKVERFAGREYRFHTKRPWHFAVALFWHLDVISILFLIATFSLILVPLTIAGPAREQWREPRIIVPLVFGFLCIPLWIVWEKWFAKVSLLPIKLLKDRAVWGALGIGLMLNFCWNVQGNFLYTVLVISFDESIESATRITSLYSFCSVLTGALLGLVVRYVRYVQPFIVLGTLLFLAAFGVLYRYRGGADGSSHAGIIGGQIFLGIAGGLFAYPTQVSIQAATKHEHLAVVTALYLALYNIGSAFGSAVSGAIWTQTLIPTLLKNLPPPYNTSNVAHHISASPFEYAKNYSMGTPVREGIVKSYMHTQRMLTMTGLGLCVPLVVFSLCIRNPELGDEQSLPNAEAEIMDPEPANRIHLKSLRFWK</sequence>
<protein>
    <submittedName>
        <fullName evidence="10">MFS general substrate transporter</fullName>
    </submittedName>
</protein>
<dbReference type="GeneID" id="63855572"/>
<feature type="region of interest" description="Disordered" evidence="8">
    <location>
        <begin position="1"/>
        <end position="30"/>
    </location>
</feature>
<dbReference type="InterPro" id="IPR036259">
    <property type="entry name" value="MFS_trans_sf"/>
</dbReference>
<dbReference type="AlphaFoldDB" id="A0A9P4GH95"/>
<dbReference type="SUPFAM" id="SSF103473">
    <property type="entry name" value="MFS general substrate transporter"/>
    <property type="match status" value="1"/>
</dbReference>
<reference evidence="10" key="1">
    <citation type="submission" date="2020-01" db="EMBL/GenBank/DDBJ databases">
        <authorList>
            <consortium name="DOE Joint Genome Institute"/>
            <person name="Haridas S."/>
            <person name="Albert R."/>
            <person name="Binder M."/>
            <person name="Bloem J."/>
            <person name="Labutti K."/>
            <person name="Salamov A."/>
            <person name="Andreopoulos B."/>
            <person name="Baker S.E."/>
            <person name="Barry K."/>
            <person name="Bills G."/>
            <person name="Bluhm B.H."/>
            <person name="Cannon C."/>
            <person name="Castanera R."/>
            <person name="Culley D.E."/>
            <person name="Daum C."/>
            <person name="Ezra D."/>
            <person name="Gonzalez J.B."/>
            <person name="Henrissat B."/>
            <person name="Kuo A."/>
            <person name="Liang C."/>
            <person name="Lipzen A."/>
            <person name="Lutzoni F."/>
            <person name="Magnuson J."/>
            <person name="Mondo S."/>
            <person name="Nolan M."/>
            <person name="Ohm R."/>
            <person name="Pangilinan J."/>
            <person name="Park H.-J."/>
            <person name="Ramirez L."/>
            <person name="Alfaro M."/>
            <person name="Sun H."/>
            <person name="Tritt A."/>
            <person name="Yoshinaga Y."/>
            <person name="Zwiers L.-H."/>
            <person name="Turgeon B.G."/>
            <person name="Goodwin S.B."/>
            <person name="Spatafora J.W."/>
            <person name="Crous P.W."/>
            <person name="Grigoriev I.V."/>
        </authorList>
    </citation>
    <scope>NUCLEOTIDE SEQUENCE</scope>
    <source>
        <strain evidence="10">CBS 394.84</strain>
    </source>
</reference>
<dbReference type="GO" id="GO:0005768">
    <property type="term" value="C:endosome"/>
    <property type="evidence" value="ECO:0007669"/>
    <property type="project" value="TreeGrafter"/>
</dbReference>
<dbReference type="Proteomes" id="UP000800039">
    <property type="component" value="Unassembled WGS sequence"/>
</dbReference>
<evidence type="ECO:0000256" key="7">
    <source>
        <dbReference type="ARBA" id="ARBA00023136"/>
    </source>
</evidence>
<keyword evidence="3" id="KW-0813">Transport</keyword>
<gene>
    <name evidence="10" type="ORF">K460DRAFT_430064</name>
</gene>
<dbReference type="GO" id="GO:0005886">
    <property type="term" value="C:plasma membrane"/>
    <property type="evidence" value="ECO:0007669"/>
    <property type="project" value="TreeGrafter"/>
</dbReference>